<evidence type="ECO:0000256" key="1">
    <source>
        <dbReference type="SAM" id="MobiDB-lite"/>
    </source>
</evidence>
<accession>A0ABW8Q0K8</accession>
<comment type="caution">
    <text evidence="2">The sequence shown here is derived from an EMBL/GenBank/DDBJ whole genome shotgun (WGS) entry which is preliminary data.</text>
</comment>
<gene>
    <name evidence="2" type="ORF">ACI43T_01010</name>
</gene>
<feature type="region of interest" description="Disordered" evidence="1">
    <location>
        <begin position="43"/>
        <end position="69"/>
    </location>
</feature>
<proteinExistence type="predicted"/>
<dbReference type="RefSeq" id="WP_405385290.1">
    <property type="nucleotide sequence ID" value="NZ_JBJGEB010000001.1"/>
</dbReference>
<sequence>MNIIGSLKEAAYHFLATLIGSNPSYEQVNRALVRMPRVRPLNSYPRPSYGKSGVAAAKRAARKRKAKKC</sequence>
<feature type="compositionally biased region" description="Basic residues" evidence="1">
    <location>
        <begin position="59"/>
        <end position="69"/>
    </location>
</feature>
<dbReference type="Proteomes" id="UP001621964">
    <property type="component" value="Unassembled WGS sequence"/>
</dbReference>
<evidence type="ECO:0000313" key="2">
    <source>
        <dbReference type="EMBL" id="MFK7641083.1"/>
    </source>
</evidence>
<keyword evidence="3" id="KW-1185">Reference proteome</keyword>
<name>A0ABW8Q0K8_9NEIS</name>
<organism evidence="2 3">
    <name type="scientific">Neisseria oralis</name>
    <dbReference type="NCBI Taxonomy" id="1107316"/>
    <lineage>
        <taxon>Bacteria</taxon>
        <taxon>Pseudomonadati</taxon>
        <taxon>Pseudomonadota</taxon>
        <taxon>Betaproteobacteria</taxon>
        <taxon>Neisseriales</taxon>
        <taxon>Neisseriaceae</taxon>
        <taxon>Neisseria</taxon>
    </lineage>
</organism>
<protein>
    <submittedName>
        <fullName evidence="2">Uncharacterized protein</fullName>
    </submittedName>
</protein>
<dbReference type="EMBL" id="JBJGEB010000001">
    <property type="protein sequence ID" value="MFK7641083.1"/>
    <property type="molecule type" value="Genomic_DNA"/>
</dbReference>
<evidence type="ECO:0000313" key="3">
    <source>
        <dbReference type="Proteomes" id="UP001621964"/>
    </source>
</evidence>
<reference evidence="2 3" key="1">
    <citation type="submission" date="2024-11" db="EMBL/GenBank/DDBJ databases">
        <authorList>
            <person name="Mikucki A.G."/>
            <person name="Kahler C.M."/>
        </authorList>
    </citation>
    <scope>NUCLEOTIDE SEQUENCE [LARGE SCALE GENOMIC DNA]</scope>
    <source>
        <strain evidence="2 3">EXNM717</strain>
    </source>
</reference>